<dbReference type="SUPFAM" id="SSF54427">
    <property type="entry name" value="NTF2-like"/>
    <property type="match status" value="1"/>
</dbReference>
<dbReference type="GO" id="GO:0005634">
    <property type="term" value="C:nucleus"/>
    <property type="evidence" value="ECO:0007669"/>
    <property type="project" value="UniProtKB-SubCell"/>
</dbReference>
<evidence type="ECO:0000256" key="6">
    <source>
        <dbReference type="SAM" id="MobiDB-lite"/>
    </source>
</evidence>
<evidence type="ECO:0000256" key="3">
    <source>
        <dbReference type="ARBA" id="ARBA00022448"/>
    </source>
</evidence>
<dbReference type="InterPro" id="IPR018222">
    <property type="entry name" value="Nuclear_transport_factor_2_euk"/>
</dbReference>
<reference evidence="8" key="1">
    <citation type="journal article" date="2021" name="G3 (Bethesda)">
        <title>Genome and transcriptome analysis of the beet armyworm Spodoptera exigua reveals targets for pest control. .</title>
        <authorList>
            <person name="Simon S."/>
            <person name="Breeschoten T."/>
            <person name="Jansen H.J."/>
            <person name="Dirks R.P."/>
            <person name="Schranz M.E."/>
            <person name="Ros V.I.D."/>
        </authorList>
    </citation>
    <scope>NUCLEOTIDE SEQUENCE</scope>
    <source>
        <strain evidence="8">TB_SE_WUR_2020</strain>
    </source>
</reference>
<evidence type="ECO:0000256" key="1">
    <source>
        <dbReference type="ARBA" id="ARBA00004123"/>
    </source>
</evidence>
<dbReference type="Proteomes" id="UP000814243">
    <property type="component" value="Unassembled WGS sequence"/>
</dbReference>
<evidence type="ECO:0000256" key="5">
    <source>
        <dbReference type="ARBA" id="ARBA00023242"/>
    </source>
</evidence>
<dbReference type="GO" id="GO:0016973">
    <property type="term" value="P:poly(A)+ mRNA export from nucleus"/>
    <property type="evidence" value="ECO:0007669"/>
    <property type="project" value="TreeGrafter"/>
</dbReference>
<keyword evidence="4" id="KW-0509">mRNA transport</keyword>
<proteinExistence type="inferred from homology"/>
<dbReference type="SUPFAM" id="SSF52058">
    <property type="entry name" value="L domain-like"/>
    <property type="match status" value="1"/>
</dbReference>
<evidence type="ECO:0000313" key="9">
    <source>
        <dbReference type="Proteomes" id="UP000814243"/>
    </source>
</evidence>
<gene>
    <name evidence="8" type="ORF">HF086_006648</name>
</gene>
<dbReference type="EMBL" id="JACEFF010000755">
    <property type="protein sequence ID" value="KAH9631656.1"/>
    <property type="molecule type" value="Genomic_DNA"/>
</dbReference>
<protein>
    <recommendedName>
        <fullName evidence="7">NTF2 domain-containing protein</fullName>
    </recommendedName>
</protein>
<accession>A0A922M819</accession>
<dbReference type="InterPro" id="IPR032710">
    <property type="entry name" value="NTF2-like_dom_sf"/>
</dbReference>
<sequence>MAKYENVDIFQDDIDFSQDDFSVGVTHFSQDNILGNGPGDAPQNLNPRNIVNKYIAPSLKKKNKFRNKIERKKLKKKFSKINTIQPVADIASASAIPILENSIHINVRNKMKEIKKQKLNWKKQDNNAPAGNPGIPPNMTNVQAGNPGMQPNMANVQAGNPGMLPNMINVQAGNPGMPPNMANVQTGNPGMPPNMINFQAGNPVMQPNMAAATGPASGLGYKGPKEPVEETESSEGNQNNQKRLSAFHRLGPVSQPKKPKLTINLNLNKDQPVREVVDETNDDPEKYTPTHLRKNIIASTDETVMKYLPFWPWKKNFGIRKSVTARNSKIKGYPSSWTKEQVLDAVLDCVKEYSLIPCFVEVIFYISHFLYFPLNRLSNQKEFVQVDTVIEWSKLTALDISHNRLKDISGFDLQNVTPNLKHLNLSHNYLDKIISLINCRSLPLKSIHLEGNPLCLDYIDPEHYIKVLRLLFPAITEIDGVPIQRSGEMPQFKRNYCPDEAKAVTEKFLEIYFPLLDAGPEHRSLIQGIQTYRLFRNLFLYARFLDEGEIDSVTGAMAITKLVNRWPKIEHDPHSFSVDVMSHTPSTTILRVSGMLKLIAETEDDDEHLLAFTRTVVLHSEDGDEYKIHNEMVYWDEPTAASARSAFRVSSTEIMEVFVYEVQKIYLSVALSQGKLYYTVHYIN</sequence>
<organism evidence="8 9">
    <name type="scientific">Spodoptera exigua</name>
    <name type="common">Beet armyworm</name>
    <name type="synonym">Noctua fulgens</name>
    <dbReference type="NCBI Taxonomy" id="7107"/>
    <lineage>
        <taxon>Eukaryota</taxon>
        <taxon>Metazoa</taxon>
        <taxon>Ecdysozoa</taxon>
        <taxon>Arthropoda</taxon>
        <taxon>Hexapoda</taxon>
        <taxon>Insecta</taxon>
        <taxon>Pterygota</taxon>
        <taxon>Neoptera</taxon>
        <taxon>Endopterygota</taxon>
        <taxon>Lepidoptera</taxon>
        <taxon>Glossata</taxon>
        <taxon>Ditrysia</taxon>
        <taxon>Noctuoidea</taxon>
        <taxon>Noctuidae</taxon>
        <taxon>Amphipyrinae</taxon>
        <taxon>Spodoptera</taxon>
    </lineage>
</organism>
<evidence type="ECO:0000313" key="8">
    <source>
        <dbReference type="EMBL" id="KAH9631656.1"/>
    </source>
</evidence>
<feature type="domain" description="NTF2" evidence="7">
    <location>
        <begin position="504"/>
        <end position="635"/>
    </location>
</feature>
<dbReference type="PROSITE" id="PS50177">
    <property type="entry name" value="NTF2_DOMAIN"/>
    <property type="match status" value="1"/>
</dbReference>
<comment type="caution">
    <text evidence="8">The sequence shown here is derived from an EMBL/GenBank/DDBJ whole genome shotgun (WGS) entry which is preliminary data.</text>
</comment>
<dbReference type="PROSITE" id="PS51450">
    <property type="entry name" value="LRR"/>
    <property type="match status" value="2"/>
</dbReference>
<dbReference type="InterPro" id="IPR030217">
    <property type="entry name" value="NXF_fam"/>
</dbReference>
<dbReference type="InterPro" id="IPR032675">
    <property type="entry name" value="LRR_dom_sf"/>
</dbReference>
<dbReference type="GO" id="GO:0003723">
    <property type="term" value="F:RNA binding"/>
    <property type="evidence" value="ECO:0007669"/>
    <property type="project" value="TreeGrafter"/>
</dbReference>
<dbReference type="PANTHER" id="PTHR10662">
    <property type="entry name" value="NUCLEAR RNA EXPORT FACTOR"/>
    <property type="match status" value="1"/>
</dbReference>
<keyword evidence="5" id="KW-0539">Nucleus</keyword>
<dbReference type="Pfam" id="PF22602">
    <property type="entry name" value="NXF_NTF2"/>
    <property type="match status" value="1"/>
</dbReference>
<dbReference type="Gene3D" id="3.10.450.50">
    <property type="match status" value="1"/>
</dbReference>
<evidence type="ECO:0000256" key="2">
    <source>
        <dbReference type="ARBA" id="ARBA00009285"/>
    </source>
</evidence>
<feature type="region of interest" description="Disordered" evidence="6">
    <location>
        <begin position="123"/>
        <end position="162"/>
    </location>
</feature>
<name>A0A922M819_SPOEX</name>
<evidence type="ECO:0000256" key="4">
    <source>
        <dbReference type="ARBA" id="ARBA00022816"/>
    </source>
</evidence>
<keyword evidence="3" id="KW-0813">Transport</keyword>
<dbReference type="AlphaFoldDB" id="A0A922M819"/>
<dbReference type="InterPro" id="IPR002075">
    <property type="entry name" value="NTF2_dom"/>
</dbReference>
<comment type="subcellular location">
    <subcellularLocation>
        <location evidence="1">Nucleus</location>
    </subcellularLocation>
</comment>
<dbReference type="Gene3D" id="3.80.10.10">
    <property type="entry name" value="Ribonuclease Inhibitor"/>
    <property type="match status" value="1"/>
</dbReference>
<dbReference type="InterPro" id="IPR001611">
    <property type="entry name" value="Leu-rich_rpt"/>
</dbReference>
<comment type="similarity">
    <text evidence="2">Belongs to the NXF family.</text>
</comment>
<dbReference type="Pfam" id="PF24048">
    <property type="entry name" value="LRR_NXF1-5"/>
    <property type="match status" value="1"/>
</dbReference>
<dbReference type="PANTHER" id="PTHR10662:SF22">
    <property type="entry name" value="NUCLEAR RNA EXPORT FACTOR 1"/>
    <property type="match status" value="1"/>
</dbReference>
<dbReference type="InterPro" id="IPR057125">
    <property type="entry name" value="NXF1/2/3/5-like_LRR"/>
</dbReference>
<evidence type="ECO:0000259" key="7">
    <source>
        <dbReference type="PROSITE" id="PS50177"/>
    </source>
</evidence>